<evidence type="ECO:0000313" key="3">
    <source>
        <dbReference type="Proteomes" id="UP001331515"/>
    </source>
</evidence>
<protein>
    <submittedName>
        <fullName evidence="2">Uncharacterized protein</fullName>
    </submittedName>
</protein>
<dbReference type="AlphaFoldDB" id="A0AAN8DSG0"/>
<sequence>MSTQHERYPMGLSVEPATRSNCHPDCGVARPADLKALLPPAGVPGRTTGRYHRAMPCRSPGLTPNGLSGAFSTAVATRDSHPLLSTGTSHQAVFLPQEERE</sequence>
<comment type="caution">
    <text evidence="2">The sequence shown here is derived from an EMBL/GenBank/DDBJ whole genome shotgun (WGS) entry which is preliminary data.</text>
</comment>
<dbReference type="EMBL" id="JAURVH010001520">
    <property type="protein sequence ID" value="KAK5925713.1"/>
    <property type="molecule type" value="Genomic_DNA"/>
</dbReference>
<proteinExistence type="predicted"/>
<gene>
    <name evidence="2" type="ORF">CgunFtcFv8_018215</name>
</gene>
<dbReference type="Proteomes" id="UP001331515">
    <property type="component" value="Unassembled WGS sequence"/>
</dbReference>
<evidence type="ECO:0000313" key="2">
    <source>
        <dbReference type="EMBL" id="KAK5925713.1"/>
    </source>
</evidence>
<reference evidence="2 3" key="1">
    <citation type="journal article" date="2023" name="Mol. Biol. Evol.">
        <title>Genomics of Secondarily Temperate Adaptation in the Only Non-Antarctic Icefish.</title>
        <authorList>
            <person name="Rivera-Colon A.G."/>
            <person name="Rayamajhi N."/>
            <person name="Minhas B.F."/>
            <person name="Madrigal G."/>
            <person name="Bilyk K.T."/>
            <person name="Yoon V."/>
            <person name="Hune M."/>
            <person name="Gregory S."/>
            <person name="Cheng C.H.C."/>
            <person name="Catchen J.M."/>
        </authorList>
    </citation>
    <scope>NUCLEOTIDE SEQUENCE [LARGE SCALE GENOMIC DNA]</scope>
    <source>
        <tissue evidence="2">White muscle</tissue>
    </source>
</reference>
<name>A0AAN8DSG0_CHAGU</name>
<evidence type="ECO:0000256" key="1">
    <source>
        <dbReference type="SAM" id="MobiDB-lite"/>
    </source>
</evidence>
<accession>A0AAN8DSG0</accession>
<feature type="region of interest" description="Disordered" evidence="1">
    <location>
        <begin position="81"/>
        <end position="101"/>
    </location>
</feature>
<keyword evidence="3" id="KW-1185">Reference proteome</keyword>
<organism evidence="2 3">
    <name type="scientific">Champsocephalus gunnari</name>
    <name type="common">Mackerel icefish</name>
    <dbReference type="NCBI Taxonomy" id="52237"/>
    <lineage>
        <taxon>Eukaryota</taxon>
        <taxon>Metazoa</taxon>
        <taxon>Chordata</taxon>
        <taxon>Craniata</taxon>
        <taxon>Vertebrata</taxon>
        <taxon>Euteleostomi</taxon>
        <taxon>Actinopterygii</taxon>
        <taxon>Neopterygii</taxon>
        <taxon>Teleostei</taxon>
        <taxon>Neoteleostei</taxon>
        <taxon>Acanthomorphata</taxon>
        <taxon>Eupercaria</taxon>
        <taxon>Perciformes</taxon>
        <taxon>Notothenioidei</taxon>
        <taxon>Channichthyidae</taxon>
        <taxon>Champsocephalus</taxon>
    </lineage>
</organism>